<evidence type="ECO:0000313" key="5">
    <source>
        <dbReference type="Proteomes" id="UP000011087"/>
    </source>
</evidence>
<gene>
    <name evidence="3" type="ORF">GUITHDRAFT_116023</name>
</gene>
<evidence type="ECO:0000256" key="1">
    <source>
        <dbReference type="SAM" id="Coils"/>
    </source>
</evidence>
<reference evidence="4" key="3">
    <citation type="submission" date="2016-03" db="UniProtKB">
        <authorList>
            <consortium name="EnsemblProtists"/>
        </authorList>
    </citation>
    <scope>IDENTIFICATION</scope>
</reference>
<name>L1INP5_GUITC</name>
<dbReference type="RefSeq" id="XP_005824858.1">
    <property type="nucleotide sequence ID" value="XM_005824801.1"/>
</dbReference>
<dbReference type="Proteomes" id="UP000011087">
    <property type="component" value="Unassembled WGS sequence"/>
</dbReference>
<organism evidence="3">
    <name type="scientific">Guillardia theta (strain CCMP2712)</name>
    <name type="common">Cryptophyte</name>
    <dbReference type="NCBI Taxonomy" id="905079"/>
    <lineage>
        <taxon>Eukaryota</taxon>
        <taxon>Cryptophyceae</taxon>
        <taxon>Pyrenomonadales</taxon>
        <taxon>Geminigeraceae</taxon>
        <taxon>Guillardia</taxon>
    </lineage>
</organism>
<dbReference type="EnsemblProtists" id="EKX37878">
    <property type="protein sequence ID" value="EKX37878"/>
    <property type="gene ID" value="GUITHDRAFT_116023"/>
</dbReference>
<feature type="region of interest" description="Disordered" evidence="2">
    <location>
        <begin position="47"/>
        <end position="66"/>
    </location>
</feature>
<reference evidence="3 5" key="1">
    <citation type="journal article" date="2012" name="Nature">
        <title>Algal genomes reveal evolutionary mosaicism and the fate of nucleomorphs.</title>
        <authorList>
            <consortium name="DOE Joint Genome Institute"/>
            <person name="Curtis B.A."/>
            <person name="Tanifuji G."/>
            <person name="Burki F."/>
            <person name="Gruber A."/>
            <person name="Irimia M."/>
            <person name="Maruyama S."/>
            <person name="Arias M.C."/>
            <person name="Ball S.G."/>
            <person name="Gile G.H."/>
            <person name="Hirakawa Y."/>
            <person name="Hopkins J.F."/>
            <person name="Kuo A."/>
            <person name="Rensing S.A."/>
            <person name="Schmutz J."/>
            <person name="Symeonidi A."/>
            <person name="Elias M."/>
            <person name="Eveleigh R.J."/>
            <person name="Herman E.K."/>
            <person name="Klute M.J."/>
            <person name="Nakayama T."/>
            <person name="Obornik M."/>
            <person name="Reyes-Prieto A."/>
            <person name="Armbrust E.V."/>
            <person name="Aves S.J."/>
            <person name="Beiko R.G."/>
            <person name="Coutinho P."/>
            <person name="Dacks J.B."/>
            <person name="Durnford D.G."/>
            <person name="Fast N.M."/>
            <person name="Green B.R."/>
            <person name="Grisdale C.J."/>
            <person name="Hempel F."/>
            <person name="Henrissat B."/>
            <person name="Hoppner M.P."/>
            <person name="Ishida K."/>
            <person name="Kim E."/>
            <person name="Koreny L."/>
            <person name="Kroth P.G."/>
            <person name="Liu Y."/>
            <person name="Malik S.B."/>
            <person name="Maier U.G."/>
            <person name="McRose D."/>
            <person name="Mock T."/>
            <person name="Neilson J.A."/>
            <person name="Onodera N.T."/>
            <person name="Poole A.M."/>
            <person name="Pritham E.J."/>
            <person name="Richards T.A."/>
            <person name="Rocap G."/>
            <person name="Roy S.W."/>
            <person name="Sarai C."/>
            <person name="Schaack S."/>
            <person name="Shirato S."/>
            <person name="Slamovits C.H."/>
            <person name="Spencer D.F."/>
            <person name="Suzuki S."/>
            <person name="Worden A.Z."/>
            <person name="Zauner S."/>
            <person name="Barry K."/>
            <person name="Bell C."/>
            <person name="Bharti A.K."/>
            <person name="Crow J.A."/>
            <person name="Grimwood J."/>
            <person name="Kramer R."/>
            <person name="Lindquist E."/>
            <person name="Lucas S."/>
            <person name="Salamov A."/>
            <person name="McFadden G.I."/>
            <person name="Lane C.E."/>
            <person name="Keeling P.J."/>
            <person name="Gray M.W."/>
            <person name="Grigoriev I.V."/>
            <person name="Archibald J.M."/>
        </authorList>
    </citation>
    <scope>NUCLEOTIDE SEQUENCE</scope>
    <source>
        <strain evidence="3 5">CCMP2712</strain>
    </source>
</reference>
<dbReference type="KEGG" id="gtt:GUITHDRAFT_116023"/>
<dbReference type="HOGENOM" id="CLU_550383_0_0_1"/>
<keyword evidence="1" id="KW-0175">Coiled coil</keyword>
<protein>
    <submittedName>
        <fullName evidence="3 4">Uncharacterized protein</fullName>
    </submittedName>
</protein>
<dbReference type="STRING" id="905079.L1INP5"/>
<evidence type="ECO:0000256" key="2">
    <source>
        <dbReference type="SAM" id="MobiDB-lite"/>
    </source>
</evidence>
<sequence length="496" mass="54513">MVASRTLKLVSASALCMLVLVVALVSFHPTSPSRLLSLGGDEAQSSSHAWGRLRDRTNSRSSSPEAAIKQEISRLTSAAQMAEEQLKGLRGQYTMQVRDLRMEYKQAKAALKLARDKEERMLAKNDEERSQLRQEIIAQVERLAFYKQQAKLANDEASNIHRRAESLRADELESRDVAHKLEDLTSAVKAAEQRSKGRKKTAEVESDFIDQYTKINARASAAVAARDSRRIQVDAETRVEEKLEAAAKAAADAAAAESKEKMKEASEYAAKAEQVDQELLSARAEKAQALLEERKSILSLEDAKEEYDRIMAAIEQAENETRSENSLVDLLDAKLRHLETEGKLAQLKEEGDAALADLARSQGEKELQAMEEKQTVNEQIATDEKARREQLLSDMLQELGEDLAAHNLADSLRARAEFVGQNATAAMERAEKRDKEADTLLGSVYNLGVLAREAAEVAARERVKAQGVVPCGSSCVTPVAAVANPSVSVHVVPNGQ</sequence>
<evidence type="ECO:0000313" key="4">
    <source>
        <dbReference type="EnsemblProtists" id="EKX37878"/>
    </source>
</evidence>
<evidence type="ECO:0000313" key="3">
    <source>
        <dbReference type="EMBL" id="EKX37878.1"/>
    </source>
</evidence>
<accession>L1INP5</accession>
<dbReference type="EMBL" id="JH993054">
    <property type="protein sequence ID" value="EKX37878.1"/>
    <property type="molecule type" value="Genomic_DNA"/>
</dbReference>
<dbReference type="PaxDb" id="55529-EKX37878"/>
<proteinExistence type="predicted"/>
<dbReference type="AlphaFoldDB" id="L1INP5"/>
<keyword evidence="5" id="KW-1185">Reference proteome</keyword>
<dbReference type="GeneID" id="17294586"/>
<reference evidence="5" key="2">
    <citation type="submission" date="2012-11" db="EMBL/GenBank/DDBJ databases">
        <authorList>
            <person name="Kuo A."/>
            <person name="Curtis B.A."/>
            <person name="Tanifuji G."/>
            <person name="Burki F."/>
            <person name="Gruber A."/>
            <person name="Irimia M."/>
            <person name="Maruyama S."/>
            <person name="Arias M.C."/>
            <person name="Ball S.G."/>
            <person name="Gile G.H."/>
            <person name="Hirakawa Y."/>
            <person name="Hopkins J.F."/>
            <person name="Rensing S.A."/>
            <person name="Schmutz J."/>
            <person name="Symeonidi A."/>
            <person name="Elias M."/>
            <person name="Eveleigh R.J."/>
            <person name="Herman E.K."/>
            <person name="Klute M.J."/>
            <person name="Nakayama T."/>
            <person name="Obornik M."/>
            <person name="Reyes-Prieto A."/>
            <person name="Armbrust E.V."/>
            <person name="Aves S.J."/>
            <person name="Beiko R.G."/>
            <person name="Coutinho P."/>
            <person name="Dacks J.B."/>
            <person name="Durnford D.G."/>
            <person name="Fast N.M."/>
            <person name="Green B.R."/>
            <person name="Grisdale C."/>
            <person name="Hempe F."/>
            <person name="Henrissat B."/>
            <person name="Hoppner M.P."/>
            <person name="Ishida K.-I."/>
            <person name="Kim E."/>
            <person name="Koreny L."/>
            <person name="Kroth P.G."/>
            <person name="Liu Y."/>
            <person name="Malik S.-B."/>
            <person name="Maier U.G."/>
            <person name="McRose D."/>
            <person name="Mock T."/>
            <person name="Neilson J.A."/>
            <person name="Onodera N.T."/>
            <person name="Poole A.M."/>
            <person name="Pritham E.J."/>
            <person name="Richards T.A."/>
            <person name="Rocap G."/>
            <person name="Roy S.W."/>
            <person name="Sarai C."/>
            <person name="Schaack S."/>
            <person name="Shirato S."/>
            <person name="Slamovits C.H."/>
            <person name="Spencer D.F."/>
            <person name="Suzuki S."/>
            <person name="Worden A.Z."/>
            <person name="Zauner S."/>
            <person name="Barry K."/>
            <person name="Bell C."/>
            <person name="Bharti A.K."/>
            <person name="Crow J.A."/>
            <person name="Grimwood J."/>
            <person name="Kramer R."/>
            <person name="Lindquist E."/>
            <person name="Lucas S."/>
            <person name="Salamov A."/>
            <person name="McFadden G.I."/>
            <person name="Lane C.E."/>
            <person name="Keeling P.J."/>
            <person name="Gray M.W."/>
            <person name="Grigoriev I.V."/>
            <person name="Archibald J.M."/>
        </authorList>
    </citation>
    <scope>NUCLEOTIDE SEQUENCE</scope>
    <source>
        <strain evidence="5">CCMP2712</strain>
    </source>
</reference>
<feature type="coiled-coil region" evidence="1">
    <location>
        <begin position="255"/>
        <end position="364"/>
    </location>
</feature>